<dbReference type="Proteomes" id="UP000223527">
    <property type="component" value="Unassembled WGS sequence"/>
</dbReference>
<dbReference type="RefSeq" id="WP_099094414.1">
    <property type="nucleotide sequence ID" value="NZ_PDNU01000004.1"/>
</dbReference>
<evidence type="ECO:0000313" key="2">
    <source>
        <dbReference type="Proteomes" id="UP000223527"/>
    </source>
</evidence>
<protein>
    <submittedName>
        <fullName evidence="1">Uncharacterized protein</fullName>
    </submittedName>
</protein>
<dbReference type="AlphaFoldDB" id="A0A2C7AET3"/>
<comment type="caution">
    <text evidence="1">The sequence shown here is derived from an EMBL/GenBank/DDBJ whole genome shotgun (WGS) entry which is preliminary data.</text>
</comment>
<keyword evidence="2" id="KW-1185">Reference proteome</keyword>
<reference evidence="1 2" key="1">
    <citation type="submission" date="2017-10" db="EMBL/GenBank/DDBJ databases">
        <authorList>
            <person name="Banno H."/>
            <person name="Chua N.-H."/>
        </authorList>
    </citation>
    <scope>NUCLEOTIDE SEQUENCE [LARGE SCALE GENOMIC DNA]</scope>
    <source>
        <strain evidence="1 2">YW11</strain>
    </source>
</reference>
<evidence type="ECO:0000313" key="1">
    <source>
        <dbReference type="EMBL" id="PHK96173.1"/>
    </source>
</evidence>
<accession>A0A2C7AET3</accession>
<dbReference type="OrthoDB" id="7276055at2"/>
<dbReference type="EMBL" id="PDNU01000004">
    <property type="protein sequence ID" value="PHK96173.1"/>
    <property type="molecule type" value="Genomic_DNA"/>
</dbReference>
<organism evidence="1 2">
    <name type="scientific">Teichococcus rhizosphaerae</name>
    <dbReference type="NCBI Taxonomy" id="1335062"/>
    <lineage>
        <taxon>Bacteria</taxon>
        <taxon>Pseudomonadati</taxon>
        <taxon>Pseudomonadota</taxon>
        <taxon>Alphaproteobacteria</taxon>
        <taxon>Acetobacterales</taxon>
        <taxon>Roseomonadaceae</taxon>
        <taxon>Roseomonas</taxon>
    </lineage>
</organism>
<sequence>MSVLLEFLPRPAPSPESLRQSGPIEAPLVALFDSPAAAGQALRAAGATLWREDSPGVVILAPGPGLREKLYAAGAMLVVG</sequence>
<gene>
    <name evidence="1" type="ORF">CR162_04895</name>
</gene>
<name>A0A2C7AET3_9PROT</name>
<proteinExistence type="predicted"/>